<evidence type="ECO:0000256" key="3">
    <source>
        <dbReference type="ARBA" id="ARBA00023002"/>
    </source>
</evidence>
<protein>
    <recommendedName>
        <fullName evidence="4">CO dehydrogenase flavoprotein C-terminal domain-containing protein</fullName>
    </recommendedName>
</protein>
<feature type="domain" description="CO dehydrogenase flavoprotein C-terminal" evidence="4">
    <location>
        <begin position="30"/>
        <end position="135"/>
    </location>
</feature>
<dbReference type="GO" id="GO:0016491">
    <property type="term" value="F:oxidoreductase activity"/>
    <property type="evidence" value="ECO:0007669"/>
    <property type="project" value="UniProtKB-KW"/>
</dbReference>
<organism evidence="5">
    <name type="scientific">bioreactor metagenome</name>
    <dbReference type="NCBI Taxonomy" id="1076179"/>
    <lineage>
        <taxon>unclassified sequences</taxon>
        <taxon>metagenomes</taxon>
        <taxon>ecological metagenomes</taxon>
    </lineage>
</organism>
<evidence type="ECO:0000256" key="2">
    <source>
        <dbReference type="ARBA" id="ARBA00022827"/>
    </source>
</evidence>
<keyword evidence="2" id="KW-0274">FAD</keyword>
<accession>A0A645J3Q7</accession>
<dbReference type="Pfam" id="PF03450">
    <property type="entry name" value="CO_deh_flav_C"/>
    <property type="match status" value="1"/>
</dbReference>
<dbReference type="PANTHER" id="PTHR42659:SF2">
    <property type="entry name" value="XANTHINE DEHYDROGENASE SUBUNIT C-RELATED"/>
    <property type="match status" value="1"/>
</dbReference>
<dbReference type="AlphaFoldDB" id="A0A645J3Q7"/>
<dbReference type="SMART" id="SM01092">
    <property type="entry name" value="CO_deh_flav_C"/>
    <property type="match status" value="1"/>
</dbReference>
<evidence type="ECO:0000256" key="1">
    <source>
        <dbReference type="ARBA" id="ARBA00022630"/>
    </source>
</evidence>
<evidence type="ECO:0000313" key="5">
    <source>
        <dbReference type="EMBL" id="MPN57750.1"/>
    </source>
</evidence>
<dbReference type="InterPro" id="IPR036683">
    <property type="entry name" value="CO_DH_flav_C_dom_sf"/>
</dbReference>
<reference evidence="5" key="1">
    <citation type="submission" date="2019-08" db="EMBL/GenBank/DDBJ databases">
        <authorList>
            <person name="Kucharzyk K."/>
            <person name="Murdoch R.W."/>
            <person name="Higgins S."/>
            <person name="Loffler F."/>
        </authorList>
    </citation>
    <scope>NUCLEOTIDE SEQUENCE</scope>
</reference>
<evidence type="ECO:0000259" key="4">
    <source>
        <dbReference type="SMART" id="SM01092"/>
    </source>
</evidence>
<dbReference type="EMBL" id="VSSQ01129696">
    <property type="protein sequence ID" value="MPN57750.1"/>
    <property type="molecule type" value="Genomic_DNA"/>
</dbReference>
<dbReference type="PANTHER" id="PTHR42659">
    <property type="entry name" value="XANTHINE DEHYDROGENASE SUBUNIT C-RELATED"/>
    <property type="match status" value="1"/>
</dbReference>
<sequence>MCDIFVALGKTKVEPDELVTHFTFKSNPHTAFMKMGQRKSMAISVCTAAAYVDADEAGIIRNCRIALGAVASTPVRAANAEKALLGINAKDDAAFNAMYEAIQQDMNPRPRSVRASVEYRRQIVPVLVKRAVRHASFGECS</sequence>
<comment type="caution">
    <text evidence="5">The sequence shown here is derived from an EMBL/GenBank/DDBJ whole genome shotgun (WGS) entry which is preliminary data.</text>
</comment>
<gene>
    <name evidence="5" type="ORF">SDC9_205444</name>
</gene>
<name>A0A645J3Q7_9ZZZZ</name>
<dbReference type="InterPro" id="IPR051312">
    <property type="entry name" value="Diverse_Substr_Oxidored"/>
</dbReference>
<proteinExistence type="predicted"/>
<dbReference type="SUPFAM" id="SSF55447">
    <property type="entry name" value="CO dehydrogenase flavoprotein C-terminal domain-like"/>
    <property type="match status" value="1"/>
</dbReference>
<keyword evidence="1" id="KW-0285">Flavoprotein</keyword>
<keyword evidence="3" id="KW-0560">Oxidoreductase</keyword>
<dbReference type="Gene3D" id="3.30.390.50">
    <property type="entry name" value="CO dehydrogenase flavoprotein, C-terminal domain"/>
    <property type="match status" value="1"/>
</dbReference>
<dbReference type="InterPro" id="IPR005107">
    <property type="entry name" value="CO_DH_flav_C"/>
</dbReference>